<dbReference type="GO" id="GO:0005524">
    <property type="term" value="F:ATP binding"/>
    <property type="evidence" value="ECO:0007669"/>
    <property type="project" value="UniProtKB-KW"/>
</dbReference>
<dbReference type="InterPro" id="IPR001270">
    <property type="entry name" value="ClpA/B"/>
</dbReference>
<dbReference type="CDD" id="cd18137">
    <property type="entry name" value="HLD_clamp_pol_III_gamma_tau"/>
    <property type="match status" value="1"/>
</dbReference>
<evidence type="ECO:0000313" key="15">
    <source>
        <dbReference type="Proteomes" id="UP000243197"/>
    </source>
</evidence>
<dbReference type="Gene3D" id="3.40.50.300">
    <property type="entry name" value="P-loop containing nucleotide triphosphate hydrolases"/>
    <property type="match status" value="1"/>
</dbReference>
<evidence type="ECO:0000313" key="14">
    <source>
        <dbReference type="EMBL" id="BAV95163.1"/>
    </source>
</evidence>
<feature type="region of interest" description="Disordered" evidence="12">
    <location>
        <begin position="361"/>
        <end position="391"/>
    </location>
</feature>
<dbReference type="PRINTS" id="PR00300">
    <property type="entry name" value="CLPPROTEASEA"/>
</dbReference>
<dbReference type="Pfam" id="PF13177">
    <property type="entry name" value="DNA_pol3_delta2"/>
    <property type="match status" value="1"/>
</dbReference>
<dbReference type="InterPro" id="IPR027417">
    <property type="entry name" value="P-loop_NTPase"/>
</dbReference>
<evidence type="ECO:0000256" key="4">
    <source>
        <dbReference type="ARBA" id="ARBA00022705"/>
    </source>
</evidence>
<evidence type="ECO:0000256" key="5">
    <source>
        <dbReference type="ARBA" id="ARBA00022723"/>
    </source>
</evidence>
<dbReference type="InterPro" id="IPR005790">
    <property type="entry name" value="DNA_polIII_delta"/>
</dbReference>
<dbReference type="RefSeq" id="WP_096686731.1">
    <property type="nucleotide sequence ID" value="NZ_AP014564.1"/>
</dbReference>
<dbReference type="AlphaFoldDB" id="A0A1J1EB48"/>
<dbReference type="SUPFAM" id="SSF48019">
    <property type="entry name" value="post-AAA+ oligomerization domain-like"/>
    <property type="match status" value="1"/>
</dbReference>
<gene>
    <name evidence="11" type="primary">dnaX</name>
    <name evidence="14" type="ORF">JBKA6_1150</name>
</gene>
<evidence type="ECO:0000256" key="7">
    <source>
        <dbReference type="ARBA" id="ARBA00022833"/>
    </source>
</evidence>
<dbReference type="Gene3D" id="1.20.272.10">
    <property type="match status" value="1"/>
</dbReference>
<keyword evidence="9 11" id="KW-0239">DNA-directed DNA polymerase</keyword>
<comment type="subunit">
    <text evidence="11">DNA polymerase III contains a core (composed of alpha, epsilon and theta chains) that associates with a tau subunit. This core dimerizes to form the POLIII' complex. PolIII' associates with the gamma complex (composed of gamma, delta, delta', psi and chi chains) and with the beta chain to form the complete DNA polymerase III complex.</text>
</comment>
<comment type="catalytic activity">
    <reaction evidence="10 11">
        <text>DNA(n) + a 2'-deoxyribonucleoside 5'-triphosphate = DNA(n+1) + diphosphate</text>
        <dbReference type="Rhea" id="RHEA:22508"/>
        <dbReference type="Rhea" id="RHEA-COMP:17339"/>
        <dbReference type="Rhea" id="RHEA-COMP:17340"/>
        <dbReference type="ChEBI" id="CHEBI:33019"/>
        <dbReference type="ChEBI" id="CHEBI:61560"/>
        <dbReference type="ChEBI" id="CHEBI:173112"/>
        <dbReference type="EC" id="2.7.7.7"/>
    </reaction>
</comment>
<dbReference type="FunFam" id="1.10.8.60:FF:000013">
    <property type="entry name" value="DNA polymerase III subunit gamma/tau"/>
    <property type="match status" value="1"/>
</dbReference>
<evidence type="ECO:0000256" key="1">
    <source>
        <dbReference type="ARBA" id="ARBA00006360"/>
    </source>
</evidence>
<organism evidence="14 15">
    <name type="scientific">Ichthyobacterium seriolicida</name>
    <dbReference type="NCBI Taxonomy" id="242600"/>
    <lineage>
        <taxon>Bacteria</taxon>
        <taxon>Pseudomonadati</taxon>
        <taxon>Bacteroidota</taxon>
        <taxon>Flavobacteriia</taxon>
        <taxon>Flavobacteriales</taxon>
        <taxon>Ichthyobacteriaceae</taxon>
        <taxon>Ichthyobacterium</taxon>
    </lineage>
</organism>
<comment type="function">
    <text evidence="11">DNA polymerase III is a complex, multichain enzyme responsible for most of the replicative synthesis in bacteria. This DNA polymerase also exhibits 3' to 5' exonuclease activity.</text>
</comment>
<evidence type="ECO:0000256" key="12">
    <source>
        <dbReference type="SAM" id="MobiDB-lite"/>
    </source>
</evidence>
<evidence type="ECO:0000256" key="11">
    <source>
        <dbReference type="RuleBase" id="RU364063"/>
    </source>
</evidence>
<evidence type="ECO:0000256" key="10">
    <source>
        <dbReference type="ARBA" id="ARBA00049244"/>
    </source>
</evidence>
<dbReference type="GO" id="GO:0006261">
    <property type="term" value="P:DNA-templated DNA replication"/>
    <property type="evidence" value="ECO:0007669"/>
    <property type="project" value="TreeGrafter"/>
</dbReference>
<dbReference type="EC" id="2.7.7.7" evidence="11"/>
<evidence type="ECO:0000259" key="13">
    <source>
        <dbReference type="SMART" id="SM00382"/>
    </source>
</evidence>
<dbReference type="Pfam" id="PF22608">
    <property type="entry name" value="DNAX_ATPase_lid"/>
    <property type="match status" value="1"/>
</dbReference>
<dbReference type="OrthoDB" id="9810148at2"/>
<protein>
    <recommendedName>
        <fullName evidence="11">DNA polymerase III subunit gamma/tau</fullName>
        <ecNumber evidence="11">2.7.7.7</ecNumber>
    </recommendedName>
</protein>
<dbReference type="InterPro" id="IPR050238">
    <property type="entry name" value="DNA_Rep/Repair_Clamp_Loader"/>
</dbReference>
<dbReference type="GO" id="GO:0003677">
    <property type="term" value="F:DNA binding"/>
    <property type="evidence" value="ECO:0007669"/>
    <property type="project" value="InterPro"/>
</dbReference>
<proteinExistence type="inferred from homology"/>
<evidence type="ECO:0000256" key="8">
    <source>
        <dbReference type="ARBA" id="ARBA00022840"/>
    </source>
</evidence>
<dbReference type="GO" id="GO:0046872">
    <property type="term" value="F:metal ion binding"/>
    <property type="evidence" value="ECO:0007669"/>
    <property type="project" value="UniProtKB-KW"/>
</dbReference>
<accession>A0A1J1EB48</accession>
<dbReference type="InterPro" id="IPR003593">
    <property type="entry name" value="AAA+_ATPase"/>
</dbReference>
<dbReference type="Pfam" id="PF12169">
    <property type="entry name" value="DNA_pol3_gamma3"/>
    <property type="match status" value="1"/>
</dbReference>
<keyword evidence="2 11" id="KW-0808">Transferase</keyword>
<dbReference type="NCBIfam" id="TIGR02397">
    <property type="entry name" value="dnaX_nterm"/>
    <property type="match status" value="1"/>
</dbReference>
<dbReference type="PANTHER" id="PTHR11669">
    <property type="entry name" value="REPLICATION FACTOR C / DNA POLYMERASE III GAMMA-TAU SUBUNIT"/>
    <property type="match status" value="1"/>
</dbReference>
<feature type="domain" description="AAA+ ATPase" evidence="13">
    <location>
        <begin position="39"/>
        <end position="169"/>
    </location>
</feature>
<dbReference type="NCBIfam" id="NF004046">
    <property type="entry name" value="PRK05563.1"/>
    <property type="match status" value="1"/>
</dbReference>
<dbReference type="InterPro" id="IPR012763">
    <property type="entry name" value="DNA_pol_III_sug/sutau_N"/>
</dbReference>
<keyword evidence="6 11" id="KW-0547">Nucleotide-binding</keyword>
<evidence type="ECO:0000256" key="3">
    <source>
        <dbReference type="ARBA" id="ARBA00022695"/>
    </source>
</evidence>
<keyword evidence="15" id="KW-1185">Reference proteome</keyword>
<dbReference type="GO" id="GO:0009360">
    <property type="term" value="C:DNA polymerase III complex"/>
    <property type="evidence" value="ECO:0007669"/>
    <property type="project" value="InterPro"/>
</dbReference>
<dbReference type="NCBIfam" id="TIGR01128">
    <property type="entry name" value="holA"/>
    <property type="match status" value="1"/>
</dbReference>
<dbReference type="EMBL" id="AP014564">
    <property type="protein sequence ID" value="BAV95163.1"/>
    <property type="molecule type" value="Genomic_DNA"/>
</dbReference>
<dbReference type="Proteomes" id="UP000243197">
    <property type="component" value="Chromosome"/>
</dbReference>
<dbReference type="SUPFAM" id="SSF52540">
    <property type="entry name" value="P-loop containing nucleoside triphosphate hydrolases"/>
    <property type="match status" value="1"/>
</dbReference>
<dbReference type="KEGG" id="ise:JBKA6_1150"/>
<dbReference type="SMART" id="SM00382">
    <property type="entry name" value="AAA"/>
    <property type="match status" value="1"/>
</dbReference>
<comment type="similarity">
    <text evidence="1 11">Belongs to the DnaX/STICHEL family.</text>
</comment>
<evidence type="ECO:0000256" key="9">
    <source>
        <dbReference type="ARBA" id="ARBA00022932"/>
    </source>
</evidence>
<evidence type="ECO:0000256" key="6">
    <source>
        <dbReference type="ARBA" id="ARBA00022741"/>
    </source>
</evidence>
<dbReference type="InterPro" id="IPR045085">
    <property type="entry name" value="HLD_clamp_pol_III_gamma_tau"/>
</dbReference>
<dbReference type="InterPro" id="IPR008921">
    <property type="entry name" value="DNA_pol3_clamp-load_cplx_C"/>
</dbReference>
<reference evidence="14 15" key="1">
    <citation type="submission" date="2014-03" db="EMBL/GenBank/DDBJ databases">
        <title>complete genome sequence of Flavobacteriaceae bacterium JBKA-6.</title>
        <authorList>
            <person name="Takano T."/>
            <person name="Nakamura Y."/>
            <person name="Takuma S."/>
            <person name="Yasuike M."/>
            <person name="Matsuyama T."/>
            <person name="Sakai T."/>
            <person name="Fujiwara A."/>
            <person name="Kimoto K."/>
            <person name="Fukuda Y."/>
            <person name="Kondo H."/>
            <person name="Hirono I."/>
            <person name="Nakayasu C."/>
        </authorList>
    </citation>
    <scope>NUCLEOTIDE SEQUENCE [LARGE SCALE GENOMIC DNA]</scope>
    <source>
        <strain evidence="14 15">JBKA-6</strain>
    </source>
</reference>
<keyword evidence="5" id="KW-0479">Metal-binding</keyword>
<dbReference type="GO" id="GO:0003887">
    <property type="term" value="F:DNA-directed DNA polymerase activity"/>
    <property type="evidence" value="ECO:0007669"/>
    <property type="project" value="UniProtKB-KW"/>
</dbReference>
<evidence type="ECO:0000256" key="2">
    <source>
        <dbReference type="ARBA" id="ARBA00022679"/>
    </source>
</evidence>
<keyword evidence="4 11" id="KW-0235">DNA replication</keyword>
<dbReference type="PANTHER" id="PTHR11669:SF0">
    <property type="entry name" value="PROTEIN STICHEL-LIKE 2"/>
    <property type="match status" value="1"/>
</dbReference>
<name>A0A1J1EB48_9FLAO</name>
<dbReference type="InterPro" id="IPR022754">
    <property type="entry name" value="DNA_pol_III_gamma-3"/>
</dbReference>
<dbReference type="CDD" id="cd00009">
    <property type="entry name" value="AAA"/>
    <property type="match status" value="1"/>
</dbReference>
<keyword evidence="3 11" id="KW-0548">Nucleotidyltransferase</keyword>
<keyword evidence="8 11" id="KW-0067">ATP-binding</keyword>
<dbReference type="Gene3D" id="1.10.8.60">
    <property type="match status" value="1"/>
</dbReference>
<sequence length="571" mass="65219">MSNDFVVSALKYRPKEFSDVVGQKSVTDTLINAIEKKRLAHALLFTGPRGVGKTTCARILAKYINSSEGDNESRDLDFNVFELDAASNNSVDDIRALIEQIHFYPQKGKYKVYIIDEVHMLSQAAFNAFLKTLEEPPSHVIFILATTEKNKVIPTILSRCQIFDFNRISTRDIKEHLSGIASKENISADDDALHLIAQKSDGSLRDSLSIFDRIVNYCDGKITLKSICDNLNILDYNYYFRIVDIFLDGSISNSLLHYNTILNNGFDGHNFIIGLSEHFRNLLVGKDPSTVDLLDVGKSLKKQYVEYAKSVKTADVITSLQLLSECEYKYKTTENKRLLVEITLIKLTSLFSKKSIDKSPRTKESIKASPIESVEKDNSPNRPNEIIAQETKSTDLEKKKIEISRSDKIKSDRADRASAPSGGWSSMSIKYFKERDDLTEEKPPSVDKPFQNDDLKLAWREYSNILHRENKSLSLQILMKEMPTLKNSNEIHFCVPSNSARIEFEEKKEEILKFLSKKLSNHSISLKLEIKPKKEKDNPNKVYKLQEKLDYMINKNPEFKKMKDKLDLELG</sequence>
<keyword evidence="7" id="KW-0862">Zinc</keyword>